<proteinExistence type="predicted"/>
<sequence>MSNLSSDDQATLQQTGEDINHTFIAIVVETFLYGTCPLAAMVDRSICVAAADFGRDAATYACLVVIASRALLTSVRRATLALFAVVVTMFAFDTVLWINDIHDLTLEVSAVLTSKTNDTLQDRYQRAIDGSIFPLDPIFYTLMTVFGDTIIIWRAFAFWKGPRERWLLVLPLAVWLASIITMIMIIDCSVQSKSNLLLGNFDSSGFCQRSQNASYLATTLTTLVATVMIAYKSWEYRRTIGSQLSEESSRVRLERVMIILVESGTLYFLFFLEIFISSLGNLTQLEDATPSLALASTIHTYTTSHIVGIYPTIVVILVHYHKSYIEATTMGTSIGFAHSGAGGGTTTTGTTMSMFENGHHIALPAGQSHGQELERASSSGWKEPESWQAKEESGGKQEGSESSPERSPQMV</sequence>
<dbReference type="EMBL" id="MU273504">
    <property type="protein sequence ID" value="KAI0034242.1"/>
    <property type="molecule type" value="Genomic_DNA"/>
</dbReference>
<keyword evidence="2" id="KW-1185">Reference proteome</keyword>
<dbReference type="Proteomes" id="UP000814128">
    <property type="component" value="Unassembled WGS sequence"/>
</dbReference>
<comment type="caution">
    <text evidence="1">The sequence shown here is derived from an EMBL/GenBank/DDBJ whole genome shotgun (WGS) entry which is preliminary data.</text>
</comment>
<gene>
    <name evidence="1" type="ORF">K488DRAFT_84216</name>
</gene>
<protein>
    <submittedName>
        <fullName evidence="1">Uncharacterized protein</fullName>
    </submittedName>
</protein>
<evidence type="ECO:0000313" key="2">
    <source>
        <dbReference type="Proteomes" id="UP000814128"/>
    </source>
</evidence>
<name>A0ACB8QRE2_9AGAM</name>
<reference evidence="1" key="2">
    <citation type="journal article" date="2022" name="New Phytol.">
        <title>Evolutionary transition to the ectomycorrhizal habit in the genomes of a hyperdiverse lineage of mushroom-forming fungi.</title>
        <authorList>
            <person name="Looney B."/>
            <person name="Miyauchi S."/>
            <person name="Morin E."/>
            <person name="Drula E."/>
            <person name="Courty P.E."/>
            <person name="Kohler A."/>
            <person name="Kuo A."/>
            <person name="LaButti K."/>
            <person name="Pangilinan J."/>
            <person name="Lipzen A."/>
            <person name="Riley R."/>
            <person name="Andreopoulos W."/>
            <person name="He G."/>
            <person name="Johnson J."/>
            <person name="Nolan M."/>
            <person name="Tritt A."/>
            <person name="Barry K.W."/>
            <person name="Grigoriev I.V."/>
            <person name="Nagy L.G."/>
            <person name="Hibbett D."/>
            <person name="Henrissat B."/>
            <person name="Matheny P.B."/>
            <person name="Labbe J."/>
            <person name="Martin F.M."/>
        </authorList>
    </citation>
    <scope>NUCLEOTIDE SEQUENCE</scope>
    <source>
        <strain evidence="1">EC-137</strain>
    </source>
</reference>
<organism evidence="1 2">
    <name type="scientific">Vararia minispora EC-137</name>
    <dbReference type="NCBI Taxonomy" id="1314806"/>
    <lineage>
        <taxon>Eukaryota</taxon>
        <taxon>Fungi</taxon>
        <taxon>Dikarya</taxon>
        <taxon>Basidiomycota</taxon>
        <taxon>Agaricomycotina</taxon>
        <taxon>Agaricomycetes</taxon>
        <taxon>Russulales</taxon>
        <taxon>Lachnocladiaceae</taxon>
        <taxon>Vararia</taxon>
    </lineage>
</organism>
<reference evidence="1" key="1">
    <citation type="submission" date="2021-02" db="EMBL/GenBank/DDBJ databases">
        <authorList>
            <consortium name="DOE Joint Genome Institute"/>
            <person name="Ahrendt S."/>
            <person name="Looney B.P."/>
            <person name="Miyauchi S."/>
            <person name="Morin E."/>
            <person name="Drula E."/>
            <person name="Courty P.E."/>
            <person name="Chicoki N."/>
            <person name="Fauchery L."/>
            <person name="Kohler A."/>
            <person name="Kuo A."/>
            <person name="Labutti K."/>
            <person name="Pangilinan J."/>
            <person name="Lipzen A."/>
            <person name="Riley R."/>
            <person name="Andreopoulos W."/>
            <person name="He G."/>
            <person name="Johnson J."/>
            <person name="Barry K.W."/>
            <person name="Grigoriev I.V."/>
            <person name="Nagy L."/>
            <person name="Hibbett D."/>
            <person name="Henrissat B."/>
            <person name="Matheny P.B."/>
            <person name="Labbe J."/>
            <person name="Martin F."/>
        </authorList>
    </citation>
    <scope>NUCLEOTIDE SEQUENCE</scope>
    <source>
        <strain evidence="1">EC-137</strain>
    </source>
</reference>
<evidence type="ECO:0000313" key="1">
    <source>
        <dbReference type="EMBL" id="KAI0034242.1"/>
    </source>
</evidence>
<accession>A0ACB8QRE2</accession>